<evidence type="ECO:0000256" key="6">
    <source>
        <dbReference type="RuleBase" id="RU004057"/>
    </source>
</evidence>
<gene>
    <name evidence="9" type="ordered locus">Dacet_0967</name>
</gene>
<feature type="transmembrane region" description="Helical" evidence="7">
    <location>
        <begin position="82"/>
        <end position="109"/>
    </location>
</feature>
<protein>
    <submittedName>
        <fullName evidence="9">MotA/TolQ/ExbB proton channel</fullName>
    </submittedName>
</protein>
<dbReference type="Proteomes" id="UP000002012">
    <property type="component" value="Chromosome"/>
</dbReference>
<evidence type="ECO:0000256" key="5">
    <source>
        <dbReference type="ARBA" id="ARBA00023136"/>
    </source>
</evidence>
<dbReference type="GO" id="GO:0005886">
    <property type="term" value="C:plasma membrane"/>
    <property type="evidence" value="ECO:0007669"/>
    <property type="project" value="UniProtKB-SubCell"/>
</dbReference>
<dbReference type="STRING" id="522772.Dacet_0967"/>
<proteinExistence type="inferred from homology"/>
<dbReference type="eggNOG" id="COG0811">
    <property type="taxonomic scope" value="Bacteria"/>
</dbReference>
<dbReference type="GO" id="GO:0017038">
    <property type="term" value="P:protein import"/>
    <property type="evidence" value="ECO:0007669"/>
    <property type="project" value="TreeGrafter"/>
</dbReference>
<dbReference type="AlphaFoldDB" id="D4H699"/>
<evidence type="ECO:0000313" key="10">
    <source>
        <dbReference type="Proteomes" id="UP000002012"/>
    </source>
</evidence>
<keyword evidence="2" id="KW-1003">Cell membrane</keyword>
<dbReference type="KEGG" id="dap:Dacet_0967"/>
<dbReference type="Pfam" id="PF01618">
    <property type="entry name" value="MotA_ExbB"/>
    <property type="match status" value="1"/>
</dbReference>
<accession>D4H699</accession>
<dbReference type="InterPro" id="IPR002898">
    <property type="entry name" value="MotA_ExbB_proton_chnl"/>
</dbReference>
<name>D4H699_DENA2</name>
<dbReference type="HOGENOM" id="CLU_1560447_0_0_0"/>
<dbReference type="PANTHER" id="PTHR30625">
    <property type="entry name" value="PROTEIN TOLQ"/>
    <property type="match status" value="1"/>
</dbReference>
<dbReference type="InterPro" id="IPR050790">
    <property type="entry name" value="ExbB/TolQ_transport"/>
</dbReference>
<evidence type="ECO:0000259" key="8">
    <source>
        <dbReference type="Pfam" id="PF01618"/>
    </source>
</evidence>
<dbReference type="EMBL" id="CP001968">
    <property type="protein sequence ID" value="ADD67745.1"/>
    <property type="molecule type" value="Genomic_DNA"/>
</dbReference>
<dbReference type="PANTHER" id="PTHR30625:SF11">
    <property type="entry name" value="MOTA_TOLQ_EXBB PROTON CHANNEL DOMAIN-CONTAINING PROTEIN"/>
    <property type="match status" value="1"/>
</dbReference>
<keyword evidence="6" id="KW-0653">Protein transport</keyword>
<evidence type="ECO:0000256" key="2">
    <source>
        <dbReference type="ARBA" id="ARBA00022475"/>
    </source>
</evidence>
<comment type="similarity">
    <text evidence="6">Belongs to the exbB/tolQ family.</text>
</comment>
<evidence type="ECO:0000313" key="9">
    <source>
        <dbReference type="EMBL" id="ADD67745.1"/>
    </source>
</evidence>
<keyword evidence="4 7" id="KW-1133">Transmembrane helix</keyword>
<sequence>MPENLLMLATENPVHTMIFLITFYMWYCIFDRLIVYAGLFRRNSEGERSIAVLTRERIMSRGSSAEVELNIIGRMISRNLSVIKVSTVIAPMLGLLGTVWGMLITFNIISDNGTGDPALMSDGISKALTSTRLGLTATVFGMLMAAVLERMRRKLTAYAGAESIRNGRSVI</sequence>
<evidence type="ECO:0000256" key="7">
    <source>
        <dbReference type="SAM" id="Phobius"/>
    </source>
</evidence>
<dbReference type="InParanoid" id="D4H699"/>
<keyword evidence="10" id="KW-1185">Reference proteome</keyword>
<evidence type="ECO:0000256" key="1">
    <source>
        <dbReference type="ARBA" id="ARBA00004651"/>
    </source>
</evidence>
<keyword evidence="6" id="KW-0813">Transport</keyword>
<feature type="transmembrane region" description="Helical" evidence="7">
    <location>
        <begin position="129"/>
        <end position="148"/>
    </location>
</feature>
<feature type="domain" description="MotA/TolQ/ExbB proton channel" evidence="8">
    <location>
        <begin position="66"/>
        <end position="156"/>
    </location>
</feature>
<comment type="subcellular location">
    <subcellularLocation>
        <location evidence="1">Cell membrane</location>
        <topology evidence="1">Multi-pass membrane protein</topology>
    </subcellularLocation>
    <subcellularLocation>
        <location evidence="6">Membrane</location>
        <topology evidence="6">Multi-pass membrane protein</topology>
    </subcellularLocation>
</comment>
<reference evidence="9 10" key="1">
    <citation type="journal article" date="2010" name="Stand. Genomic Sci.">
        <title>Complete genome sequence of Denitrovibrio acetiphilus type strain (N2460).</title>
        <authorList>
            <person name="Kiss H."/>
            <person name="Lang E."/>
            <person name="Lapidus A."/>
            <person name="Copeland A."/>
            <person name="Nolan M."/>
            <person name="Glavina Del Rio T."/>
            <person name="Chen F."/>
            <person name="Lucas S."/>
            <person name="Tice H."/>
            <person name="Cheng J.F."/>
            <person name="Han C."/>
            <person name="Goodwin L."/>
            <person name="Pitluck S."/>
            <person name="Liolios K."/>
            <person name="Pati A."/>
            <person name="Ivanova N."/>
            <person name="Mavromatis K."/>
            <person name="Chen A."/>
            <person name="Palaniappan K."/>
            <person name="Land M."/>
            <person name="Hauser L."/>
            <person name="Chang Y.J."/>
            <person name="Jeffries C.D."/>
            <person name="Detter J.C."/>
            <person name="Brettin T."/>
            <person name="Spring S."/>
            <person name="Rohde M."/>
            <person name="Goker M."/>
            <person name="Woyke T."/>
            <person name="Bristow J."/>
            <person name="Eisen J.A."/>
            <person name="Markowitz V."/>
            <person name="Hugenholtz P."/>
            <person name="Kyrpides N.C."/>
            <person name="Klenk H.P."/>
        </authorList>
    </citation>
    <scope>NUCLEOTIDE SEQUENCE [LARGE SCALE GENOMIC DNA]</scope>
    <source>
        <strain evidence="10">DSM 12809 / NBRC 114555 / N2460</strain>
    </source>
</reference>
<feature type="transmembrane region" description="Helical" evidence="7">
    <location>
        <begin position="16"/>
        <end position="39"/>
    </location>
</feature>
<organism evidence="9 10">
    <name type="scientific">Denitrovibrio acetiphilus (strain DSM 12809 / NBRC 114555 / N2460)</name>
    <dbReference type="NCBI Taxonomy" id="522772"/>
    <lineage>
        <taxon>Bacteria</taxon>
        <taxon>Pseudomonadati</taxon>
        <taxon>Deferribacterota</taxon>
        <taxon>Deferribacteres</taxon>
        <taxon>Deferribacterales</taxon>
        <taxon>Geovibrionaceae</taxon>
        <taxon>Denitrovibrio</taxon>
    </lineage>
</organism>
<dbReference type="PaxDb" id="522772-Dacet_0967"/>
<evidence type="ECO:0000256" key="4">
    <source>
        <dbReference type="ARBA" id="ARBA00022989"/>
    </source>
</evidence>
<keyword evidence="3 7" id="KW-0812">Transmembrane</keyword>
<evidence type="ECO:0000256" key="3">
    <source>
        <dbReference type="ARBA" id="ARBA00022692"/>
    </source>
</evidence>
<keyword evidence="5 7" id="KW-0472">Membrane</keyword>